<dbReference type="Proteomes" id="UP000326939">
    <property type="component" value="Chromosome 11"/>
</dbReference>
<name>A0A5N5KW99_9ROSI</name>
<proteinExistence type="predicted"/>
<reference evidence="2" key="1">
    <citation type="journal article" date="2019" name="Gigascience">
        <title>De novo genome assembly of the endangered Acer yangbiense, a plant species with extremely small populations endemic to Yunnan Province, China.</title>
        <authorList>
            <person name="Yang J."/>
            <person name="Wariss H.M."/>
            <person name="Tao L."/>
            <person name="Zhang R."/>
            <person name="Yun Q."/>
            <person name="Hollingsworth P."/>
            <person name="Dao Z."/>
            <person name="Luo G."/>
            <person name="Guo H."/>
            <person name="Ma Y."/>
            <person name="Sun W."/>
        </authorList>
    </citation>
    <scope>NUCLEOTIDE SEQUENCE [LARGE SCALE GENOMIC DNA]</scope>
    <source>
        <strain evidence="2">cv. br00</strain>
    </source>
</reference>
<keyword evidence="2" id="KW-1185">Reference proteome</keyword>
<evidence type="ECO:0000313" key="2">
    <source>
        <dbReference type="Proteomes" id="UP000326939"/>
    </source>
</evidence>
<gene>
    <name evidence="1" type="ORF">DKX38_017352</name>
</gene>
<dbReference type="PANTHER" id="PTHR36063">
    <property type="entry name" value="ARABIDOPSIS THALIANA GENOMIC DNA, CHROMOSOME 5, P1 CLONE:MOK16"/>
    <property type="match status" value="1"/>
</dbReference>
<protein>
    <submittedName>
        <fullName evidence="1">Uncharacterized protein</fullName>
    </submittedName>
</protein>
<evidence type="ECO:0000313" key="1">
    <source>
        <dbReference type="EMBL" id="KAB5534266.1"/>
    </source>
</evidence>
<accession>A0A5N5KW99</accession>
<dbReference type="PANTHER" id="PTHR36063:SF3">
    <property type="entry name" value="PROTEIN, PUTATIVE-RELATED"/>
    <property type="match status" value="1"/>
</dbReference>
<organism evidence="1 2">
    <name type="scientific">Salix brachista</name>
    <dbReference type="NCBI Taxonomy" id="2182728"/>
    <lineage>
        <taxon>Eukaryota</taxon>
        <taxon>Viridiplantae</taxon>
        <taxon>Streptophyta</taxon>
        <taxon>Embryophyta</taxon>
        <taxon>Tracheophyta</taxon>
        <taxon>Spermatophyta</taxon>
        <taxon>Magnoliopsida</taxon>
        <taxon>eudicotyledons</taxon>
        <taxon>Gunneridae</taxon>
        <taxon>Pentapetalae</taxon>
        <taxon>rosids</taxon>
        <taxon>fabids</taxon>
        <taxon>Malpighiales</taxon>
        <taxon>Salicaceae</taxon>
        <taxon>Saliceae</taxon>
        <taxon>Salix</taxon>
    </lineage>
</organism>
<sequence>MMNEMKYMQKWGDVAPALLLSRQRSRSSSPKLDTIVEEGSGNFGVVAMPRRALFLLPIALSLEHDVFYACLALHVLKFN</sequence>
<dbReference type="EMBL" id="VDCV01000011">
    <property type="protein sequence ID" value="KAB5534266.1"/>
    <property type="molecule type" value="Genomic_DNA"/>
</dbReference>
<dbReference type="AlphaFoldDB" id="A0A5N5KW99"/>
<comment type="caution">
    <text evidence="1">The sequence shown here is derived from an EMBL/GenBank/DDBJ whole genome shotgun (WGS) entry which is preliminary data.</text>
</comment>